<dbReference type="Proteomes" id="UP001234989">
    <property type="component" value="Chromosome 10"/>
</dbReference>
<dbReference type="GO" id="GO:0005737">
    <property type="term" value="C:cytoplasm"/>
    <property type="evidence" value="ECO:0007669"/>
    <property type="project" value="TreeGrafter"/>
</dbReference>
<evidence type="ECO:0000313" key="4">
    <source>
        <dbReference type="Proteomes" id="UP001234989"/>
    </source>
</evidence>
<dbReference type="Gene3D" id="1.10.1520.10">
    <property type="entry name" value="Ribonuclease III domain"/>
    <property type="match status" value="1"/>
</dbReference>
<evidence type="ECO:0000313" key="3">
    <source>
        <dbReference type="EMBL" id="WMV48757.1"/>
    </source>
</evidence>
<dbReference type="GO" id="GO:0003723">
    <property type="term" value="F:RNA binding"/>
    <property type="evidence" value="ECO:0007669"/>
    <property type="project" value="TreeGrafter"/>
</dbReference>
<dbReference type="Pfam" id="PF00636">
    <property type="entry name" value="Ribonuclease_3"/>
    <property type="match status" value="1"/>
</dbReference>
<evidence type="ECO:0000256" key="1">
    <source>
        <dbReference type="ARBA" id="ARBA00022801"/>
    </source>
</evidence>
<dbReference type="GO" id="GO:0030422">
    <property type="term" value="P:siRNA processing"/>
    <property type="evidence" value="ECO:0007669"/>
    <property type="project" value="TreeGrafter"/>
</dbReference>
<dbReference type="SUPFAM" id="SSF69065">
    <property type="entry name" value="RNase III domain-like"/>
    <property type="match status" value="1"/>
</dbReference>
<dbReference type="PANTHER" id="PTHR14950">
    <property type="entry name" value="DICER-RELATED"/>
    <property type="match status" value="1"/>
</dbReference>
<keyword evidence="4" id="KW-1185">Reference proteome</keyword>
<protein>
    <recommendedName>
        <fullName evidence="2">RNase III domain-containing protein</fullName>
    </recommendedName>
</protein>
<dbReference type="GO" id="GO:0004525">
    <property type="term" value="F:ribonuclease III activity"/>
    <property type="evidence" value="ECO:0007669"/>
    <property type="project" value="InterPro"/>
</dbReference>
<dbReference type="GO" id="GO:0005634">
    <property type="term" value="C:nucleus"/>
    <property type="evidence" value="ECO:0007669"/>
    <property type="project" value="TreeGrafter"/>
</dbReference>
<dbReference type="CDD" id="cd00593">
    <property type="entry name" value="RIBOc"/>
    <property type="match status" value="1"/>
</dbReference>
<reference evidence="3" key="1">
    <citation type="submission" date="2023-08" db="EMBL/GenBank/DDBJ databases">
        <title>A de novo genome assembly of Solanum verrucosum Schlechtendal, a Mexican diploid species geographically isolated from the other diploid A-genome species in potato relatives.</title>
        <authorList>
            <person name="Hosaka K."/>
        </authorList>
    </citation>
    <scope>NUCLEOTIDE SEQUENCE</scope>
    <source>
        <tissue evidence="3">Young leaves</tissue>
    </source>
</reference>
<evidence type="ECO:0000259" key="2">
    <source>
        <dbReference type="PROSITE" id="PS50142"/>
    </source>
</evidence>
<dbReference type="InterPro" id="IPR000999">
    <property type="entry name" value="RNase_III_dom"/>
</dbReference>
<dbReference type="InterPro" id="IPR036389">
    <property type="entry name" value="RNase_III_sf"/>
</dbReference>
<keyword evidence="1" id="KW-0378">Hydrolase</keyword>
<proteinExistence type="predicted"/>
<dbReference type="PANTHER" id="PTHR14950:SF66">
    <property type="entry name" value="RIBONUCLEASE 3-LIKE PROTEIN 2"/>
    <property type="match status" value="1"/>
</dbReference>
<gene>
    <name evidence="3" type="ORF">MTR67_042142</name>
</gene>
<dbReference type="AlphaFoldDB" id="A0AAF0UM04"/>
<dbReference type="EMBL" id="CP133621">
    <property type="protein sequence ID" value="WMV48757.1"/>
    <property type="molecule type" value="Genomic_DNA"/>
</dbReference>
<dbReference type="PROSITE" id="PS50142">
    <property type="entry name" value="RNASE_3_2"/>
    <property type="match status" value="1"/>
</dbReference>
<feature type="domain" description="RNase III" evidence="2">
    <location>
        <begin position="98"/>
        <end position="168"/>
    </location>
</feature>
<organism evidence="3 4">
    <name type="scientific">Solanum verrucosum</name>
    <dbReference type="NCBI Taxonomy" id="315347"/>
    <lineage>
        <taxon>Eukaryota</taxon>
        <taxon>Viridiplantae</taxon>
        <taxon>Streptophyta</taxon>
        <taxon>Embryophyta</taxon>
        <taxon>Tracheophyta</taxon>
        <taxon>Spermatophyta</taxon>
        <taxon>Magnoliopsida</taxon>
        <taxon>eudicotyledons</taxon>
        <taxon>Gunneridae</taxon>
        <taxon>Pentapetalae</taxon>
        <taxon>asterids</taxon>
        <taxon>lamiids</taxon>
        <taxon>Solanales</taxon>
        <taxon>Solanaceae</taxon>
        <taxon>Solanoideae</taxon>
        <taxon>Solaneae</taxon>
        <taxon>Solanum</taxon>
    </lineage>
</organism>
<accession>A0AAF0UM04</accession>
<name>A0AAF0UM04_SOLVR</name>
<sequence>MQRQSSITMTNKNGQRIDPLCNPISTMKCFESPPIYLPYMCHFELDSHTTVFYVSGVECAVASEFVVALFSDTGCVAPAEGRSYKHGDITKGNGRVIELTDLSIADVSTEKLIRAAVRHGLYKCLSRDSAILDEKEEEMEFYGGTIKAPKLLADIVESIMGAVYLDCGFDVNDV</sequence>